<feature type="domain" description="Glycosyltransferase 2-like" evidence="2">
    <location>
        <begin position="5"/>
        <end position="142"/>
    </location>
</feature>
<dbReference type="PANTHER" id="PTHR43630">
    <property type="entry name" value="POLY-BETA-1,6-N-ACETYL-D-GLUCOSAMINE SYNTHASE"/>
    <property type="match status" value="1"/>
</dbReference>
<dbReference type="EMBL" id="CP032157">
    <property type="protein sequence ID" value="AXY76473.1"/>
    <property type="molecule type" value="Genomic_DNA"/>
</dbReference>
<protein>
    <submittedName>
        <fullName evidence="3">Glycosyltransferase family 2 protein</fullName>
    </submittedName>
</protein>
<reference evidence="3 4" key="1">
    <citation type="submission" date="2018-09" db="EMBL/GenBank/DDBJ databases">
        <title>Genome sequencing of strain 6GH32-13.</title>
        <authorList>
            <person name="Weon H.-Y."/>
            <person name="Heo J."/>
            <person name="Kwon S.-W."/>
        </authorList>
    </citation>
    <scope>NUCLEOTIDE SEQUENCE [LARGE SCALE GENOMIC DNA]</scope>
    <source>
        <strain evidence="3 4">5GH32-13</strain>
    </source>
</reference>
<dbReference type="Pfam" id="PF00535">
    <property type="entry name" value="Glycos_transf_2"/>
    <property type="match status" value="1"/>
</dbReference>
<organism evidence="3 4">
    <name type="scientific">Paraflavitalea soli</name>
    <dbReference type="NCBI Taxonomy" id="2315862"/>
    <lineage>
        <taxon>Bacteria</taxon>
        <taxon>Pseudomonadati</taxon>
        <taxon>Bacteroidota</taxon>
        <taxon>Chitinophagia</taxon>
        <taxon>Chitinophagales</taxon>
        <taxon>Chitinophagaceae</taxon>
        <taxon>Paraflavitalea</taxon>
    </lineage>
</organism>
<dbReference type="RefSeq" id="WP_119052350.1">
    <property type="nucleotide sequence ID" value="NZ_CP032157.1"/>
</dbReference>
<proteinExistence type="inferred from homology"/>
<evidence type="ECO:0000256" key="1">
    <source>
        <dbReference type="ARBA" id="ARBA00038494"/>
    </source>
</evidence>
<comment type="similarity">
    <text evidence="1">Belongs to the glycosyltransferase 2 family. WaaE/KdtX subfamily.</text>
</comment>
<keyword evidence="4" id="KW-1185">Reference proteome</keyword>
<dbReference type="CDD" id="cd02511">
    <property type="entry name" value="Beta4Glucosyltransferase"/>
    <property type="match status" value="1"/>
</dbReference>
<dbReference type="OrthoDB" id="9815923at2"/>
<sequence length="254" mass="28814">MSFLSVVIITFNEEKNIGRCLESVRGLADEVVVVDSLSVDGTKKICGEFGVRFIEQAFLGYIEQKNFALDQASHDMVLSLDADEAVDDVLKAAIMQVKRDGFDADGYVMNRCTNYCGKWIRHGTWYPDRKLRIFDRRKGRWGGVNPHDRMEMAVGAKVTRLPGDILHYSYYTFSEHIAQLNKFTSIQAQAMYEQGKKTSPIKLLISPVAAFISGYILKRGFLDGLDGLMIARTVSYQTFAKYAKLLELQRKNKK</sequence>
<evidence type="ECO:0000259" key="2">
    <source>
        <dbReference type="Pfam" id="PF00535"/>
    </source>
</evidence>
<keyword evidence="3" id="KW-0808">Transferase</keyword>
<dbReference type="GO" id="GO:0016740">
    <property type="term" value="F:transferase activity"/>
    <property type="evidence" value="ECO:0007669"/>
    <property type="project" value="UniProtKB-KW"/>
</dbReference>
<dbReference type="AlphaFoldDB" id="A0A3B7MSW9"/>
<dbReference type="InterPro" id="IPR001173">
    <property type="entry name" value="Glyco_trans_2-like"/>
</dbReference>
<evidence type="ECO:0000313" key="3">
    <source>
        <dbReference type="EMBL" id="AXY76473.1"/>
    </source>
</evidence>
<evidence type="ECO:0000313" key="4">
    <source>
        <dbReference type="Proteomes" id="UP000263900"/>
    </source>
</evidence>
<dbReference type="InterPro" id="IPR029044">
    <property type="entry name" value="Nucleotide-diphossugar_trans"/>
</dbReference>
<dbReference type="Gene3D" id="3.90.550.10">
    <property type="entry name" value="Spore Coat Polysaccharide Biosynthesis Protein SpsA, Chain A"/>
    <property type="match status" value="1"/>
</dbReference>
<dbReference type="SUPFAM" id="SSF53448">
    <property type="entry name" value="Nucleotide-diphospho-sugar transferases"/>
    <property type="match status" value="1"/>
</dbReference>
<dbReference type="PANTHER" id="PTHR43630:SF2">
    <property type="entry name" value="GLYCOSYLTRANSFERASE"/>
    <property type="match status" value="1"/>
</dbReference>
<name>A0A3B7MSW9_9BACT</name>
<dbReference type="Proteomes" id="UP000263900">
    <property type="component" value="Chromosome"/>
</dbReference>
<accession>A0A3B7MSW9</accession>
<gene>
    <name evidence="3" type="ORF">D3H65_21825</name>
</gene>
<dbReference type="KEGG" id="pseg:D3H65_21825"/>